<keyword evidence="3" id="KW-0233">DNA recombination</keyword>
<protein>
    <submittedName>
        <fullName evidence="7">Site-specific recombinase</fullName>
    </submittedName>
</protein>
<evidence type="ECO:0000256" key="2">
    <source>
        <dbReference type="ARBA" id="ARBA00023125"/>
    </source>
</evidence>
<dbReference type="Proteomes" id="UP000050360">
    <property type="component" value="Unassembled WGS sequence"/>
</dbReference>
<dbReference type="AlphaFoldDB" id="A0A0P8C649"/>
<dbReference type="PANTHER" id="PTHR30349">
    <property type="entry name" value="PHAGE INTEGRASE-RELATED"/>
    <property type="match status" value="1"/>
</dbReference>
<dbReference type="Gene3D" id="1.10.150.130">
    <property type="match status" value="1"/>
</dbReference>
<evidence type="ECO:0000313" key="8">
    <source>
        <dbReference type="Proteomes" id="UP000050360"/>
    </source>
</evidence>
<dbReference type="Gene3D" id="1.10.443.10">
    <property type="entry name" value="Intergrase catalytic core"/>
    <property type="match status" value="1"/>
</dbReference>
<dbReference type="Pfam" id="PF02899">
    <property type="entry name" value="Phage_int_SAM_1"/>
    <property type="match status" value="1"/>
</dbReference>
<name>A0A0P8C649_9EURY</name>
<accession>A0A0P8C649</accession>
<organism evidence="7 8">
    <name type="scientific">Candidatus Methanoperedens nitratireducens</name>
    <dbReference type="NCBI Taxonomy" id="1392998"/>
    <lineage>
        <taxon>Archaea</taxon>
        <taxon>Methanobacteriati</taxon>
        <taxon>Methanobacteriota</taxon>
        <taxon>Stenosarchaea group</taxon>
        <taxon>Methanomicrobia</taxon>
        <taxon>Methanosarcinales</taxon>
        <taxon>ANME-2 cluster</taxon>
        <taxon>Candidatus Methanoperedentaceae</taxon>
        <taxon>Candidatus Methanoperedens</taxon>
    </lineage>
</organism>
<evidence type="ECO:0000259" key="6">
    <source>
        <dbReference type="PROSITE" id="PS51900"/>
    </source>
</evidence>
<dbReference type="GO" id="GO:0006310">
    <property type="term" value="P:DNA recombination"/>
    <property type="evidence" value="ECO:0007669"/>
    <property type="project" value="UniProtKB-KW"/>
</dbReference>
<reference evidence="7 8" key="1">
    <citation type="submission" date="2015-09" db="EMBL/GenBank/DDBJ databases">
        <title>A metagenomics-based metabolic model of nitrate-dependent anaerobic oxidation of methane by Methanoperedens-like archaea.</title>
        <authorList>
            <person name="Arshad A."/>
            <person name="Speth D.R."/>
            <person name="De Graaf R.M."/>
            <person name="Op Den Camp H.J."/>
            <person name="Jetten M.S."/>
            <person name="Welte C.U."/>
        </authorList>
    </citation>
    <scope>NUCLEOTIDE SEQUENCE [LARGE SCALE GENOMIC DNA]</scope>
</reference>
<dbReference type="InterPro" id="IPR013762">
    <property type="entry name" value="Integrase-like_cat_sf"/>
</dbReference>
<evidence type="ECO:0000259" key="5">
    <source>
        <dbReference type="PROSITE" id="PS51898"/>
    </source>
</evidence>
<feature type="domain" description="Core-binding (CB)" evidence="6">
    <location>
        <begin position="1"/>
        <end position="77"/>
    </location>
</feature>
<keyword evidence="2 4" id="KW-0238">DNA-binding</keyword>
<dbReference type="InterPro" id="IPR044068">
    <property type="entry name" value="CB"/>
</dbReference>
<evidence type="ECO:0000256" key="1">
    <source>
        <dbReference type="ARBA" id="ARBA00022908"/>
    </source>
</evidence>
<dbReference type="InterPro" id="IPR050090">
    <property type="entry name" value="Tyrosine_recombinase_XerCD"/>
</dbReference>
<evidence type="ECO:0000256" key="4">
    <source>
        <dbReference type="PROSITE-ProRule" id="PRU01248"/>
    </source>
</evidence>
<dbReference type="InterPro" id="IPR011010">
    <property type="entry name" value="DNA_brk_join_enz"/>
</dbReference>
<dbReference type="Pfam" id="PF00589">
    <property type="entry name" value="Phage_integrase"/>
    <property type="match status" value="1"/>
</dbReference>
<dbReference type="EMBL" id="LKCM01000258">
    <property type="protein sequence ID" value="KPQ42207.1"/>
    <property type="molecule type" value="Genomic_DNA"/>
</dbReference>
<dbReference type="InterPro" id="IPR002104">
    <property type="entry name" value="Integrase_catalytic"/>
</dbReference>
<proteinExistence type="predicted"/>
<dbReference type="CDD" id="cd00397">
    <property type="entry name" value="DNA_BRE_C"/>
    <property type="match status" value="1"/>
</dbReference>
<evidence type="ECO:0000313" key="7">
    <source>
        <dbReference type="EMBL" id="KPQ42207.1"/>
    </source>
</evidence>
<dbReference type="GO" id="GO:0003677">
    <property type="term" value="F:DNA binding"/>
    <property type="evidence" value="ECO:0007669"/>
    <property type="project" value="UniProtKB-UniRule"/>
</dbReference>
<dbReference type="PROSITE" id="PS51898">
    <property type="entry name" value="TYR_RECOMBINASE"/>
    <property type="match status" value="1"/>
</dbReference>
<dbReference type="PANTHER" id="PTHR30349:SF92">
    <property type="entry name" value="SITE-SPECIFIC RECOMBINASE"/>
    <property type="match status" value="1"/>
</dbReference>
<gene>
    <name evidence="7" type="primary">ssr_2</name>
    <name evidence="7" type="ORF">MPEBLZ_03257</name>
</gene>
<keyword evidence="1" id="KW-0229">DNA integration</keyword>
<dbReference type="PROSITE" id="PS51900">
    <property type="entry name" value="CB"/>
    <property type="match status" value="1"/>
</dbReference>
<dbReference type="SUPFAM" id="SSF56349">
    <property type="entry name" value="DNA breaking-rejoining enzymes"/>
    <property type="match status" value="1"/>
</dbReference>
<dbReference type="InterPro" id="IPR004107">
    <property type="entry name" value="Integrase_SAM-like_N"/>
</dbReference>
<evidence type="ECO:0000256" key="3">
    <source>
        <dbReference type="ARBA" id="ARBA00023172"/>
    </source>
</evidence>
<comment type="caution">
    <text evidence="7">The sequence shown here is derived from an EMBL/GenBank/DDBJ whole genome shotgun (WGS) entry which is preliminary data.</text>
</comment>
<dbReference type="InterPro" id="IPR010998">
    <property type="entry name" value="Integrase_recombinase_N"/>
</dbReference>
<feature type="domain" description="Tyr recombinase" evidence="5">
    <location>
        <begin position="105"/>
        <end position="289"/>
    </location>
</feature>
<dbReference type="GO" id="GO:0015074">
    <property type="term" value="P:DNA integration"/>
    <property type="evidence" value="ECO:0007669"/>
    <property type="project" value="UniProtKB-KW"/>
</dbReference>
<sequence>MFINGFTQDCKARGLTHHTIQTYKSCCTDFLERYPDPTVVRLDELRSYLGELRARGLQGSTLKGYFAALSSLYDYLVFEGIYDSNPIPGFNKRYLCRLKFQSGEENTRQLISIQDVSLLISNAGSIIDIALILFLAKTGMRRKELLSIQVSDLDFKNDIIRIPKTAKRSNRISFIDNELKSILEEYLSWRLEFAKSPWLWITSAGGRIHKDYPNEVLADLGAAIGLHTPGGPLADRLTCHCLRHFFTTSLFRAGMNPEYLKWLRGDSLRKEAWEIYNHIDPEMVRVDYISRIPKLLN</sequence>